<name>A0A166UI34_9GAMM</name>
<keyword evidence="3" id="KW-1185">Reference proteome</keyword>
<evidence type="ECO:0000256" key="1">
    <source>
        <dbReference type="SAM" id="SignalP"/>
    </source>
</evidence>
<sequence>MNKKIAMAVMGLAMGLGTSIAVSASNGFTNGCKWQSFGTLENYCGYQYYVCQMGGTPGYNCRTIKADCIRICG</sequence>
<dbReference type="GeneID" id="57364765"/>
<accession>A0A166UI34</accession>
<protein>
    <submittedName>
        <fullName evidence="2">Uncharacterized protein</fullName>
    </submittedName>
</protein>
<keyword evidence="1" id="KW-0732">Signal</keyword>
<reference evidence="2 3" key="1">
    <citation type="submission" date="2013-07" db="EMBL/GenBank/DDBJ databases">
        <title>Comparative Genomic and Metabolomic Analysis of Twelve Strains of Pseudoalteromonas luteoviolacea.</title>
        <authorList>
            <person name="Vynne N.G."/>
            <person name="Mansson M."/>
            <person name="Gram L."/>
        </authorList>
    </citation>
    <scope>NUCLEOTIDE SEQUENCE [LARGE SCALE GENOMIC DNA]</scope>
    <source>
        <strain evidence="2 3">DSM 6061</strain>
    </source>
</reference>
<feature type="chain" id="PRO_5007880641" evidence="1">
    <location>
        <begin position="25"/>
        <end position="73"/>
    </location>
</feature>
<proteinExistence type="predicted"/>
<dbReference type="EMBL" id="AUYB01000148">
    <property type="protein sequence ID" value="KZN30697.1"/>
    <property type="molecule type" value="Genomic_DNA"/>
</dbReference>
<dbReference type="RefSeq" id="WP_063356778.1">
    <property type="nucleotide sequence ID" value="NZ_AQHB01000039.1"/>
</dbReference>
<gene>
    <name evidence="2" type="ORF">N475_24540</name>
</gene>
<dbReference type="PATRIC" id="fig|1365250.3.peg.4915"/>
<evidence type="ECO:0000313" key="2">
    <source>
        <dbReference type="EMBL" id="KZN30697.1"/>
    </source>
</evidence>
<comment type="caution">
    <text evidence="2">The sequence shown here is derived from an EMBL/GenBank/DDBJ whole genome shotgun (WGS) entry which is preliminary data.</text>
</comment>
<dbReference type="AlphaFoldDB" id="A0A166UI34"/>
<feature type="signal peptide" evidence="1">
    <location>
        <begin position="1"/>
        <end position="24"/>
    </location>
</feature>
<dbReference type="Proteomes" id="UP000076643">
    <property type="component" value="Unassembled WGS sequence"/>
</dbReference>
<evidence type="ECO:0000313" key="3">
    <source>
        <dbReference type="Proteomes" id="UP000076643"/>
    </source>
</evidence>
<organism evidence="2 3">
    <name type="scientific">Pseudoalteromonas luteoviolacea DSM 6061</name>
    <dbReference type="NCBI Taxonomy" id="1365250"/>
    <lineage>
        <taxon>Bacteria</taxon>
        <taxon>Pseudomonadati</taxon>
        <taxon>Pseudomonadota</taxon>
        <taxon>Gammaproteobacteria</taxon>
        <taxon>Alteromonadales</taxon>
        <taxon>Pseudoalteromonadaceae</taxon>
        <taxon>Pseudoalteromonas</taxon>
    </lineage>
</organism>